<gene>
    <name evidence="5" type="ORF">Pas1_06215</name>
</gene>
<dbReference type="AlphaFoldDB" id="A0A2Z4JTS5"/>
<dbReference type="Pfam" id="PF04354">
    <property type="entry name" value="ZipA_C"/>
    <property type="match status" value="1"/>
</dbReference>
<feature type="domain" description="ZipA C-terminal FtsZ-binding" evidence="4">
    <location>
        <begin position="204"/>
        <end position="319"/>
    </location>
</feature>
<reference evidence="6" key="1">
    <citation type="submission" date="2018-06" db="EMBL/GenBank/DDBJ databases">
        <title>Description of a new Polynucleobacter species.</title>
        <authorList>
            <person name="Hahn M.W."/>
        </authorList>
    </citation>
    <scope>NUCLEOTIDE SEQUENCE [LARGE SCALE GENOMIC DNA]</scope>
    <source>
        <strain evidence="6">MG-25-Pas1-D2</strain>
    </source>
</reference>
<evidence type="ECO:0000256" key="3">
    <source>
        <dbReference type="SAM" id="Phobius"/>
    </source>
</evidence>
<evidence type="ECO:0000256" key="1">
    <source>
        <dbReference type="RuleBase" id="RU003612"/>
    </source>
</evidence>
<sequence>MTSLGLSDLQFALAVIGLGILILVALLNLRYAHVRKKAKAQNALEKRFAPGFADISSTQNETEAEQVQAPVIMSSEKAAIDPRIDCVISLRFDEPISGQEILKEMEDWQDIPGPSGVQWMCEGLNVNVDEVETWEPIQSDAIYSELQLAIQLASRRGPIGVLELSDFCSRVQLLAETLGSQIDMPTVSAMLESAEELDRMAAESDIQLSINVAFDEPCSWKDLAIILRQRGFHLSRNGRSYEFGGPEAGLFKSAELDPNQSVKQLTLLLEFPLVPESSRAFERMLAEGVAVAQIAHGRLVDDNGMNLSEAAVTSIRQHLDVLYIKLDKSGIPAGSSTAIRLFS</sequence>
<dbReference type="SUPFAM" id="SSF64383">
    <property type="entry name" value="Cell-division protein ZipA, C-terminal domain"/>
    <property type="match status" value="1"/>
</dbReference>
<evidence type="ECO:0000313" key="5">
    <source>
        <dbReference type="EMBL" id="AWW50009.1"/>
    </source>
</evidence>
<comment type="function">
    <text evidence="1">Essential cell division protein that stabilizes the FtsZ protofilaments by cross-linking them and that serves as a cytoplasmic membrane anchor for the Z ring. Also required for the recruitment to the septal ring of downstream cell division proteins.</text>
</comment>
<keyword evidence="2 3" id="KW-0812">Transmembrane</keyword>
<name>A0A2Z4JTS5_9BURK</name>
<keyword evidence="1 5" id="KW-0132">Cell division</keyword>
<dbReference type="InterPro" id="IPR036765">
    <property type="entry name" value="ZipA_FtsZ-bd_C_sf"/>
</dbReference>
<comment type="similarity">
    <text evidence="1">Belongs to the ZipA family.</text>
</comment>
<evidence type="ECO:0000256" key="2">
    <source>
        <dbReference type="RuleBase" id="RU003613"/>
    </source>
</evidence>
<feature type="transmembrane region" description="Helical" evidence="3">
    <location>
        <begin position="12"/>
        <end position="29"/>
    </location>
</feature>
<evidence type="ECO:0000313" key="6">
    <source>
        <dbReference type="Proteomes" id="UP000248592"/>
    </source>
</evidence>
<evidence type="ECO:0000259" key="4">
    <source>
        <dbReference type="SMART" id="SM00771"/>
    </source>
</evidence>
<comment type="subcellular location">
    <subcellularLocation>
        <location evidence="2">Cell inner membrane</location>
        <topology evidence="2">Single-pass type I membrane protein</topology>
    </subcellularLocation>
</comment>
<accession>A0A2Z4JTS5</accession>
<dbReference type="EMBL" id="CP030085">
    <property type="protein sequence ID" value="AWW50009.1"/>
    <property type="molecule type" value="Genomic_DNA"/>
</dbReference>
<dbReference type="OrthoDB" id="8521018at2"/>
<keyword evidence="2" id="KW-1003">Cell membrane</keyword>
<dbReference type="InterPro" id="IPR007449">
    <property type="entry name" value="ZipA_FtsZ-bd_C"/>
</dbReference>
<dbReference type="GO" id="GO:0005886">
    <property type="term" value="C:plasma membrane"/>
    <property type="evidence" value="ECO:0007669"/>
    <property type="project" value="UniProtKB-SubCell"/>
</dbReference>
<dbReference type="Gene3D" id="3.30.1400.10">
    <property type="entry name" value="ZipA, C-terminal FtsZ-binding domain"/>
    <property type="match status" value="1"/>
</dbReference>
<dbReference type="Proteomes" id="UP000248592">
    <property type="component" value="Chromosome"/>
</dbReference>
<keyword evidence="2" id="KW-0997">Cell inner membrane</keyword>
<dbReference type="RefSeq" id="WP_112294787.1">
    <property type="nucleotide sequence ID" value="NZ_CBCSBS010000001.1"/>
</dbReference>
<keyword evidence="2 3" id="KW-0472">Membrane</keyword>
<keyword evidence="1" id="KW-0131">Cell cycle</keyword>
<proteinExistence type="inferred from homology"/>
<keyword evidence="3" id="KW-1133">Transmembrane helix</keyword>
<dbReference type="GO" id="GO:0090529">
    <property type="term" value="P:cell septum assembly"/>
    <property type="evidence" value="ECO:0007669"/>
    <property type="project" value="InterPro"/>
</dbReference>
<protein>
    <recommendedName>
        <fullName evidence="1">Cell division protein ZipA</fullName>
    </recommendedName>
</protein>
<dbReference type="SMART" id="SM00771">
    <property type="entry name" value="ZipA_C"/>
    <property type="match status" value="1"/>
</dbReference>
<organism evidence="5 6">
    <name type="scientific">Polynucleobacter paneuropaeus</name>
    <dbReference type="NCBI Taxonomy" id="2527775"/>
    <lineage>
        <taxon>Bacteria</taxon>
        <taxon>Pseudomonadati</taxon>
        <taxon>Pseudomonadota</taxon>
        <taxon>Betaproteobacteria</taxon>
        <taxon>Burkholderiales</taxon>
        <taxon>Burkholderiaceae</taxon>
        <taxon>Polynucleobacter</taxon>
    </lineage>
</organism>